<protein>
    <recommendedName>
        <fullName evidence="8">Transporter</fullName>
    </recommendedName>
</protein>
<feature type="binding site" evidence="6">
    <location>
        <position position="275"/>
    </location>
    <ligand>
        <name>Na(+)</name>
        <dbReference type="ChEBI" id="CHEBI:29101"/>
        <label>1</label>
    </ligand>
</feature>
<feature type="binding site" evidence="6">
    <location>
        <position position="35"/>
    </location>
    <ligand>
        <name>Na(+)</name>
        <dbReference type="ChEBI" id="CHEBI:29101"/>
        <label>1</label>
    </ligand>
</feature>
<dbReference type="GO" id="GO:0015293">
    <property type="term" value="F:symporter activity"/>
    <property type="evidence" value="ECO:0007669"/>
    <property type="project" value="UniProtKB-KW"/>
</dbReference>
<gene>
    <name evidence="10" type="primary">S6A13</name>
    <name evidence="10" type="ORF">TR116274</name>
</gene>
<feature type="transmembrane region" description="Helical" evidence="9">
    <location>
        <begin position="29"/>
        <end position="47"/>
    </location>
</feature>
<feature type="binding site" evidence="6">
    <location>
        <position position="42"/>
    </location>
    <ligand>
        <name>Na(+)</name>
        <dbReference type="ChEBI" id="CHEBI:29101"/>
        <label>1</label>
    </ligand>
</feature>
<evidence type="ECO:0000256" key="5">
    <source>
        <dbReference type="ARBA" id="ARBA00023136"/>
    </source>
</evidence>
<sequence>MSEESSIDVRSQVEASHEPRQKWRRNMDFLFACLGFSIGFGNVWRFPYLCFKNGGGAFLIPYFISVLFVGIPLFFLEVSIGQLTSRGGPEAWEIIPLFKGVGYAGVFILFCLNCYYNVILSWIVFYLFASMTSTLPWNTCDNWWNTVNCRDFSNGSTANNSFSHMPDPVNEYWERRVLGLSPGIDTVGTVRWELALCLLLTWVIVFLCIFQGIRASSKILYFTAPSPLILMFILLIRTAMLDGASMGMVYYLKPDWTHLASVEVWSDAGTQIFFSYSISLGTLTALGSFNDFNHNSVRDTGIFAILNTCVSFLAGCIIFTTLGFMAKSSGVPISEVAEAGPGLAFIAYPKALSTMPLSPLWSVLFFLILLLLGLDSQFVGVEGFVTAAVDMFPDVLAVRRNRVLFTAATCILCYFVGLLMVTNGGIYVFQLFDYYVGSRIILVVAFFECFVIGFIFGARKFGLHLKNMYSMNFYYLPMVAYCIIAPLFSLTLFILSVIVYGKLTYKKTSGIYEYPGYATAFGWLLASCSVVFIPLVAVHRLVRAKGNFSERLRNLCKPNIPQAPDFNYTANKSRTSFSSDSTLATL</sequence>
<dbReference type="PRINTS" id="PR00176">
    <property type="entry name" value="NANEUSMPORT"/>
</dbReference>
<dbReference type="GO" id="GO:0035725">
    <property type="term" value="P:sodium ion transmembrane transport"/>
    <property type="evidence" value="ECO:0007669"/>
    <property type="project" value="TreeGrafter"/>
</dbReference>
<organism evidence="10">
    <name type="scientific">Schistocephalus solidus</name>
    <name type="common">Tapeworm</name>
    <dbReference type="NCBI Taxonomy" id="70667"/>
    <lineage>
        <taxon>Eukaryota</taxon>
        <taxon>Metazoa</taxon>
        <taxon>Spiralia</taxon>
        <taxon>Lophotrochozoa</taxon>
        <taxon>Platyhelminthes</taxon>
        <taxon>Cestoda</taxon>
        <taxon>Eucestoda</taxon>
        <taxon>Diphyllobothriidea</taxon>
        <taxon>Diphyllobothriidae</taxon>
        <taxon>Schistocephalus</taxon>
    </lineage>
</organism>
<feature type="transmembrane region" description="Helical" evidence="9">
    <location>
        <begin position="435"/>
        <end position="457"/>
    </location>
</feature>
<evidence type="ECO:0000256" key="8">
    <source>
        <dbReference type="RuleBase" id="RU003732"/>
    </source>
</evidence>
<proteinExistence type="inferred from homology"/>
<keyword evidence="7" id="KW-1015">Disulfide bond</keyword>
<evidence type="ECO:0000256" key="4">
    <source>
        <dbReference type="ARBA" id="ARBA00022989"/>
    </source>
</evidence>
<evidence type="ECO:0000313" key="10">
    <source>
        <dbReference type="EMBL" id="JAP61549.1"/>
    </source>
</evidence>
<evidence type="ECO:0000256" key="1">
    <source>
        <dbReference type="ARBA" id="ARBA00004141"/>
    </source>
</evidence>
<name>A0A0V0J8E6_SCHSO</name>
<dbReference type="NCBIfam" id="NF037979">
    <property type="entry name" value="Na_transp"/>
    <property type="match status" value="1"/>
</dbReference>
<evidence type="ECO:0000256" key="9">
    <source>
        <dbReference type="SAM" id="Phobius"/>
    </source>
</evidence>
<dbReference type="PANTHER" id="PTHR11616:SF309">
    <property type="entry name" value="TRANSPORTER"/>
    <property type="match status" value="1"/>
</dbReference>
<evidence type="ECO:0000256" key="6">
    <source>
        <dbReference type="PIRSR" id="PIRSR600175-1"/>
    </source>
</evidence>
<dbReference type="Pfam" id="PF00209">
    <property type="entry name" value="SNF"/>
    <property type="match status" value="1"/>
</dbReference>
<keyword evidence="6" id="KW-0915">Sodium</keyword>
<feature type="disulfide bond" evidence="7">
    <location>
        <begin position="140"/>
        <end position="149"/>
    </location>
</feature>
<reference evidence="10" key="1">
    <citation type="submission" date="2016-01" db="EMBL/GenBank/DDBJ databases">
        <title>Reference transcriptome for the parasite Schistocephalus solidus: insights into the molecular evolution of parasitism.</title>
        <authorList>
            <person name="Hebert F.O."/>
            <person name="Grambauer S."/>
            <person name="Barber I."/>
            <person name="Landry C.R."/>
            <person name="Aubin-Horth N."/>
        </authorList>
    </citation>
    <scope>NUCLEOTIDE SEQUENCE</scope>
</reference>
<feature type="transmembrane region" description="Helical" evidence="9">
    <location>
        <begin position="404"/>
        <end position="429"/>
    </location>
</feature>
<keyword evidence="6" id="KW-0479">Metal-binding</keyword>
<feature type="binding site" evidence="6">
    <location>
        <position position="372"/>
    </location>
    <ligand>
        <name>Na(+)</name>
        <dbReference type="ChEBI" id="CHEBI:29101"/>
        <label>1</label>
    </ligand>
</feature>
<dbReference type="PROSITE" id="PS00754">
    <property type="entry name" value="NA_NEUROTRAN_SYMP_2"/>
    <property type="match status" value="1"/>
</dbReference>
<dbReference type="PANTHER" id="PTHR11616">
    <property type="entry name" value="SODIUM/CHLORIDE DEPENDENT TRANSPORTER"/>
    <property type="match status" value="1"/>
</dbReference>
<evidence type="ECO:0000256" key="7">
    <source>
        <dbReference type="PIRSR" id="PIRSR600175-2"/>
    </source>
</evidence>
<evidence type="ECO:0000256" key="3">
    <source>
        <dbReference type="ARBA" id="ARBA00022692"/>
    </source>
</evidence>
<dbReference type="GO" id="GO:0046872">
    <property type="term" value="F:metal ion binding"/>
    <property type="evidence" value="ECO:0007669"/>
    <property type="project" value="UniProtKB-KW"/>
</dbReference>
<feature type="binding site" evidence="6">
    <location>
        <position position="307"/>
    </location>
    <ligand>
        <name>Na(+)</name>
        <dbReference type="ChEBI" id="CHEBI:29101"/>
        <label>1</label>
    </ligand>
</feature>
<keyword evidence="5 9" id="KW-0472">Membrane</keyword>
<feature type="transmembrane region" description="Helical" evidence="9">
    <location>
        <begin position="228"/>
        <end position="252"/>
    </location>
</feature>
<feature type="transmembrane region" description="Helical" evidence="9">
    <location>
        <begin position="478"/>
        <end position="500"/>
    </location>
</feature>
<dbReference type="InterPro" id="IPR000175">
    <property type="entry name" value="Na/ntran_symport"/>
</dbReference>
<feature type="transmembrane region" description="Helical" evidence="9">
    <location>
        <begin position="272"/>
        <end position="289"/>
    </location>
</feature>
<dbReference type="InterPro" id="IPR037272">
    <property type="entry name" value="SNS_sf"/>
</dbReference>
<dbReference type="SUPFAM" id="SSF161070">
    <property type="entry name" value="SNF-like"/>
    <property type="match status" value="1"/>
</dbReference>
<comment type="similarity">
    <text evidence="8">Belongs to the sodium:neurotransmitter symporter (SNF) (TC 2.A.22) family.</text>
</comment>
<keyword evidence="4 9" id="KW-1133">Transmembrane helix</keyword>
<feature type="binding site" evidence="6">
    <location>
        <position position="375"/>
    </location>
    <ligand>
        <name>Na(+)</name>
        <dbReference type="ChEBI" id="CHEBI:29101"/>
        <label>1</label>
    </ligand>
</feature>
<feature type="binding site" evidence="6">
    <location>
        <position position="376"/>
    </location>
    <ligand>
        <name>Na(+)</name>
        <dbReference type="ChEBI" id="CHEBI:29101"/>
        <label>1</label>
    </ligand>
</feature>
<feature type="transmembrane region" description="Helical" evidence="9">
    <location>
        <begin position="301"/>
        <end position="326"/>
    </location>
</feature>
<keyword evidence="3 8" id="KW-0812">Transmembrane</keyword>
<accession>A0A0V0J8E6</accession>
<comment type="subcellular location">
    <subcellularLocation>
        <location evidence="1">Membrane</location>
        <topology evidence="1">Multi-pass membrane protein</topology>
    </subcellularLocation>
</comment>
<feature type="transmembrane region" description="Helical" evidence="9">
    <location>
        <begin position="192"/>
        <end position="216"/>
    </location>
</feature>
<keyword evidence="8" id="KW-0769">Symport</keyword>
<feature type="transmembrane region" description="Helical" evidence="9">
    <location>
        <begin position="59"/>
        <end position="80"/>
    </location>
</feature>
<dbReference type="EMBL" id="GEEE01001676">
    <property type="protein sequence ID" value="JAP61549.1"/>
    <property type="molecule type" value="Transcribed_RNA"/>
</dbReference>
<feature type="transmembrane region" description="Helical" evidence="9">
    <location>
        <begin position="363"/>
        <end position="392"/>
    </location>
</feature>
<dbReference type="PROSITE" id="PS50267">
    <property type="entry name" value="NA_NEUROTRAN_SYMP_3"/>
    <property type="match status" value="1"/>
</dbReference>
<dbReference type="PROSITE" id="PS00610">
    <property type="entry name" value="NA_NEUROTRAN_SYMP_1"/>
    <property type="match status" value="1"/>
</dbReference>
<evidence type="ECO:0000256" key="2">
    <source>
        <dbReference type="ARBA" id="ARBA00022448"/>
    </source>
</evidence>
<feature type="transmembrane region" description="Helical" evidence="9">
    <location>
        <begin position="520"/>
        <end position="542"/>
    </location>
</feature>
<dbReference type="AlphaFoldDB" id="A0A0V0J8E6"/>
<dbReference type="GO" id="GO:0005886">
    <property type="term" value="C:plasma membrane"/>
    <property type="evidence" value="ECO:0007669"/>
    <property type="project" value="TreeGrafter"/>
</dbReference>
<keyword evidence="2 8" id="KW-0813">Transport</keyword>
<feature type="transmembrane region" description="Helical" evidence="9">
    <location>
        <begin position="101"/>
        <end position="128"/>
    </location>
</feature>
<dbReference type="GO" id="GO:0006865">
    <property type="term" value="P:amino acid transport"/>
    <property type="evidence" value="ECO:0007669"/>
    <property type="project" value="TreeGrafter"/>
</dbReference>